<reference evidence="14 15" key="1">
    <citation type="submission" date="2019-10" db="EMBL/GenBank/DDBJ databases">
        <authorList>
            <person name="Palmer J.M."/>
        </authorList>
    </citation>
    <scope>NUCLEOTIDE SEQUENCE [LARGE SCALE GENOMIC DNA]</scope>
    <source>
        <strain evidence="14 15">TWF506</strain>
    </source>
</reference>
<dbReference type="GO" id="GO:0005737">
    <property type="term" value="C:cytoplasm"/>
    <property type="evidence" value="ECO:0007669"/>
    <property type="project" value="TreeGrafter"/>
</dbReference>
<evidence type="ECO:0000256" key="7">
    <source>
        <dbReference type="ARBA" id="ARBA00022723"/>
    </source>
</evidence>
<evidence type="ECO:0000256" key="11">
    <source>
        <dbReference type="ARBA" id="ARBA00035025"/>
    </source>
</evidence>
<evidence type="ECO:0000256" key="1">
    <source>
        <dbReference type="ARBA" id="ARBA00001946"/>
    </source>
</evidence>
<comment type="caution">
    <text evidence="14">The sequence shown here is derived from an EMBL/GenBank/DDBJ whole genome shotgun (WGS) entry which is preliminary data.</text>
</comment>
<dbReference type="CDD" id="cd02440">
    <property type="entry name" value="AdoMet_MTases"/>
    <property type="match status" value="1"/>
</dbReference>
<dbReference type="GO" id="GO:0001510">
    <property type="term" value="P:RNA methylation"/>
    <property type="evidence" value="ECO:0007669"/>
    <property type="project" value="InterPro"/>
</dbReference>
<dbReference type="PANTHER" id="PTHR21404:SF3">
    <property type="entry name" value="SMALL RNA 2'-O-METHYLTRANSFERASE"/>
    <property type="match status" value="1"/>
</dbReference>
<dbReference type="InterPro" id="IPR026610">
    <property type="entry name" value="Hen1"/>
</dbReference>
<dbReference type="PANTHER" id="PTHR21404">
    <property type="entry name" value="HEN1"/>
    <property type="match status" value="1"/>
</dbReference>
<dbReference type="EC" id="2.1.1.386" evidence="11"/>
<keyword evidence="6" id="KW-0949">S-adenosyl-L-methionine</keyword>
<keyword evidence="8" id="KW-0460">Magnesium</keyword>
<gene>
    <name evidence="14" type="ORF">TWF506_000775</name>
</gene>
<evidence type="ECO:0000256" key="5">
    <source>
        <dbReference type="ARBA" id="ARBA00022679"/>
    </source>
</evidence>
<organism evidence="14 15">
    <name type="scientific">Arthrobotrys conoides</name>
    <dbReference type="NCBI Taxonomy" id="74498"/>
    <lineage>
        <taxon>Eukaryota</taxon>
        <taxon>Fungi</taxon>
        <taxon>Dikarya</taxon>
        <taxon>Ascomycota</taxon>
        <taxon>Pezizomycotina</taxon>
        <taxon>Orbiliomycetes</taxon>
        <taxon>Orbiliales</taxon>
        <taxon>Orbiliaceae</taxon>
        <taxon>Arthrobotrys</taxon>
    </lineage>
</organism>
<dbReference type="Proteomes" id="UP001307849">
    <property type="component" value="Unassembled WGS sequence"/>
</dbReference>
<dbReference type="GO" id="GO:0003723">
    <property type="term" value="F:RNA binding"/>
    <property type="evidence" value="ECO:0007669"/>
    <property type="project" value="UniProtKB-KW"/>
</dbReference>
<evidence type="ECO:0000256" key="6">
    <source>
        <dbReference type="ARBA" id="ARBA00022691"/>
    </source>
</evidence>
<evidence type="ECO:0000256" key="2">
    <source>
        <dbReference type="ARBA" id="ARBA00009026"/>
    </source>
</evidence>
<evidence type="ECO:0000256" key="9">
    <source>
        <dbReference type="ARBA" id="ARBA00022884"/>
    </source>
</evidence>
<evidence type="ECO:0000256" key="12">
    <source>
        <dbReference type="ARBA" id="ARBA00048418"/>
    </source>
</evidence>
<evidence type="ECO:0000256" key="10">
    <source>
        <dbReference type="ARBA" id="ARBA00023158"/>
    </source>
</evidence>
<dbReference type="Gene3D" id="3.40.50.150">
    <property type="entry name" value="Vaccinia Virus protein VP39"/>
    <property type="match status" value="1"/>
</dbReference>
<keyword evidence="5" id="KW-0808">Transferase</keyword>
<keyword evidence="4" id="KW-0489">Methyltransferase</keyword>
<evidence type="ECO:0000256" key="13">
    <source>
        <dbReference type="SAM" id="MobiDB-lite"/>
    </source>
</evidence>
<dbReference type="GO" id="GO:0005634">
    <property type="term" value="C:nucleus"/>
    <property type="evidence" value="ECO:0007669"/>
    <property type="project" value="TreeGrafter"/>
</dbReference>
<accession>A0AAN8NG90</accession>
<evidence type="ECO:0000313" key="14">
    <source>
        <dbReference type="EMBL" id="KAK6520523.1"/>
    </source>
</evidence>
<keyword evidence="9" id="KW-0694">RNA-binding</keyword>
<sequence length="691" mass="79322">MSGNFVGSEDSIQLDKESKPATSDKGSHISYGIPSPPSTPPCIKFNPPLSIQRRVKVFDLLKEVSKYYEGPIQSLLEVGCGGNTPLMQTLLSCDDELPLSLMSGIDIDEEIISTGVETAFTTVEYGGDDRWRDLTVSLVHGSFENISLQSIGPYDAITSCEVIEHLDPGPLANFAPTLLGRMNPKVLIVTTPNRDFNSLFEMPFESADVTRHGEKPYVWHPNDDPQVSSRRYYRAPHTYAMRHHDHRFEWTRQEFQTWGNTAAEAFGYTVDYHGCGAIHDGAEILASRWRVDEALRKQIRSQNMLLEDSQSIGTDLLLQAFGHCSQVAIFIRNDVRKKSQEHFSSIGSRHYTNELTPMSGIVDNHIRLLRRLPPELRLVRYHTFPKSTIDKPYPPSIFDLFDQQRLTIKHLLPVEVQRVWQYNKTLEEYNKYNYEAVVIKTDLKCLWDGCYTIRRNCRFHFELFEYLMNIDSKSSFKPSRKQRCEGTLELDIIRGSEEVQESVGVVTVELEPIREYAPEYNYYEAPGSEDSEDEEKCPNRPPSLKVISATPTITAKVYWRTSPPMQHPVCENIYLAQGPLSAIPKHRMLILDGPVEVMKQYEKRVKNPESFQPPVLTSIPVTLVYLRPEMRADLEEIEEFDYEKQRREMQKSFGEILYEGEKWTDIPNLKWDANDSLDWGNEAGAEAIEWS</sequence>
<name>A0AAN8NG90_9PEZI</name>
<dbReference type="GO" id="GO:0046872">
    <property type="term" value="F:metal ion binding"/>
    <property type="evidence" value="ECO:0007669"/>
    <property type="project" value="UniProtKB-KW"/>
</dbReference>
<protein>
    <recommendedName>
        <fullName evidence="3">Small RNA 2'-O-methyltransferase</fullName>
        <ecNumber evidence="11">2.1.1.386</ecNumber>
    </recommendedName>
</protein>
<dbReference type="GO" id="GO:0030422">
    <property type="term" value="P:siRNA processing"/>
    <property type="evidence" value="ECO:0007669"/>
    <property type="project" value="TreeGrafter"/>
</dbReference>
<keyword evidence="7" id="KW-0479">Metal-binding</keyword>
<evidence type="ECO:0000256" key="3">
    <source>
        <dbReference type="ARBA" id="ARBA00021330"/>
    </source>
</evidence>
<comment type="catalytic activity">
    <reaction evidence="12">
        <text>small RNA 3'-end nucleotide + S-adenosyl-L-methionine = small RNA 3'-end 2'-O-methylnucleotide + S-adenosyl-L-homocysteine + H(+)</text>
        <dbReference type="Rhea" id="RHEA:37887"/>
        <dbReference type="Rhea" id="RHEA-COMP:10415"/>
        <dbReference type="Rhea" id="RHEA-COMP:10416"/>
        <dbReference type="ChEBI" id="CHEBI:15378"/>
        <dbReference type="ChEBI" id="CHEBI:57856"/>
        <dbReference type="ChEBI" id="CHEBI:59789"/>
        <dbReference type="ChEBI" id="CHEBI:74896"/>
        <dbReference type="ChEBI" id="CHEBI:74898"/>
        <dbReference type="EC" id="2.1.1.386"/>
    </reaction>
</comment>
<feature type="region of interest" description="Disordered" evidence="13">
    <location>
        <begin position="1"/>
        <end position="40"/>
    </location>
</feature>
<dbReference type="AlphaFoldDB" id="A0AAN8NG90"/>
<proteinExistence type="inferred from homology"/>
<evidence type="ECO:0000256" key="8">
    <source>
        <dbReference type="ARBA" id="ARBA00022842"/>
    </source>
</evidence>
<keyword evidence="15" id="KW-1185">Reference proteome</keyword>
<dbReference type="EMBL" id="JAVHJM010000001">
    <property type="protein sequence ID" value="KAK6520523.1"/>
    <property type="molecule type" value="Genomic_DNA"/>
</dbReference>
<evidence type="ECO:0000256" key="4">
    <source>
        <dbReference type="ARBA" id="ARBA00022603"/>
    </source>
</evidence>
<comment type="cofactor">
    <cofactor evidence="1">
        <name>Mg(2+)</name>
        <dbReference type="ChEBI" id="CHEBI:18420"/>
    </cofactor>
</comment>
<comment type="similarity">
    <text evidence="2">Belongs to the methyltransferase superfamily. HEN1 family.</text>
</comment>
<evidence type="ECO:0000313" key="15">
    <source>
        <dbReference type="Proteomes" id="UP001307849"/>
    </source>
</evidence>
<dbReference type="SUPFAM" id="SSF53335">
    <property type="entry name" value="S-adenosyl-L-methionine-dependent methyltransferases"/>
    <property type="match status" value="1"/>
</dbReference>
<dbReference type="InterPro" id="IPR029063">
    <property type="entry name" value="SAM-dependent_MTases_sf"/>
</dbReference>
<dbReference type="GO" id="GO:0090486">
    <property type="term" value="F:small RNA 2'-O-methyltransferase activity"/>
    <property type="evidence" value="ECO:0007669"/>
    <property type="project" value="UniProtKB-EC"/>
</dbReference>
<keyword evidence="10" id="KW-0943">RNA-mediated gene silencing</keyword>